<dbReference type="OrthoDB" id="370281at2759"/>
<dbReference type="STRING" id="645134.A0A0L0HNN3"/>
<dbReference type="PANTHER" id="PTHR23510:SF3">
    <property type="entry name" value="MAJOR FACILITATOR SUPERFAMILY DOMAIN-CONTAINING PROTEIN 8"/>
    <property type="match status" value="1"/>
</dbReference>
<feature type="compositionally biased region" description="Acidic residues" evidence="6">
    <location>
        <begin position="566"/>
        <end position="578"/>
    </location>
</feature>
<evidence type="ECO:0000256" key="6">
    <source>
        <dbReference type="SAM" id="MobiDB-lite"/>
    </source>
</evidence>
<feature type="transmembrane region" description="Helical" evidence="7">
    <location>
        <begin position="353"/>
        <end position="375"/>
    </location>
</feature>
<feature type="region of interest" description="Disordered" evidence="6">
    <location>
        <begin position="551"/>
        <end position="600"/>
    </location>
</feature>
<reference evidence="8 9" key="1">
    <citation type="submission" date="2009-08" db="EMBL/GenBank/DDBJ databases">
        <title>The Genome Sequence of Spizellomyces punctatus strain DAOM BR117.</title>
        <authorList>
            <consortium name="The Broad Institute Genome Sequencing Platform"/>
            <person name="Russ C."/>
            <person name="Cuomo C."/>
            <person name="Shea T."/>
            <person name="Young S.K."/>
            <person name="Zeng Q."/>
            <person name="Koehrsen M."/>
            <person name="Haas B."/>
            <person name="Borodovsky M."/>
            <person name="Guigo R."/>
            <person name="Alvarado L."/>
            <person name="Berlin A."/>
            <person name="Bochicchio J."/>
            <person name="Borenstein D."/>
            <person name="Chapman S."/>
            <person name="Chen Z."/>
            <person name="Engels R."/>
            <person name="Freedman E."/>
            <person name="Gellesch M."/>
            <person name="Goldberg J."/>
            <person name="Griggs A."/>
            <person name="Gujja S."/>
            <person name="Heiman D."/>
            <person name="Hepburn T."/>
            <person name="Howarth C."/>
            <person name="Jen D."/>
            <person name="Larson L."/>
            <person name="Lewis B."/>
            <person name="Mehta T."/>
            <person name="Park D."/>
            <person name="Pearson M."/>
            <person name="Roberts A."/>
            <person name="Saif S."/>
            <person name="Shenoy N."/>
            <person name="Sisk P."/>
            <person name="Stolte C."/>
            <person name="Sykes S."/>
            <person name="Thomson T."/>
            <person name="Walk T."/>
            <person name="White J."/>
            <person name="Yandava C."/>
            <person name="Burger G."/>
            <person name="Gray M.W."/>
            <person name="Holland P.W.H."/>
            <person name="King N."/>
            <person name="Lang F.B.F."/>
            <person name="Roger A.J."/>
            <person name="Ruiz-Trillo I."/>
            <person name="Lander E."/>
            <person name="Nusbaum C."/>
        </authorList>
    </citation>
    <scope>NUCLEOTIDE SEQUENCE [LARGE SCALE GENOMIC DNA]</scope>
    <source>
        <strain evidence="8 9">DAOM BR117</strain>
    </source>
</reference>
<evidence type="ECO:0000256" key="2">
    <source>
        <dbReference type="ARBA" id="ARBA00022448"/>
    </source>
</evidence>
<dbReference type="InterPro" id="IPR051068">
    <property type="entry name" value="MFS_Domain-Containing_Protein"/>
</dbReference>
<keyword evidence="3 7" id="KW-0812">Transmembrane</keyword>
<accession>A0A0L0HNN3</accession>
<keyword evidence="2" id="KW-0813">Transport</keyword>
<dbReference type="AlphaFoldDB" id="A0A0L0HNN3"/>
<feature type="transmembrane region" description="Helical" evidence="7">
    <location>
        <begin position="424"/>
        <end position="441"/>
    </location>
</feature>
<dbReference type="OMA" id="GTKMGWL"/>
<dbReference type="eggNOG" id="KOG2325">
    <property type="taxonomic scope" value="Eukaryota"/>
</dbReference>
<keyword evidence="4 7" id="KW-1133">Transmembrane helix</keyword>
<keyword evidence="9" id="KW-1185">Reference proteome</keyword>
<feature type="region of interest" description="Disordered" evidence="6">
    <location>
        <begin position="62"/>
        <end position="86"/>
    </location>
</feature>
<evidence type="ECO:0000313" key="9">
    <source>
        <dbReference type="Proteomes" id="UP000053201"/>
    </source>
</evidence>
<dbReference type="InterPro" id="IPR036259">
    <property type="entry name" value="MFS_trans_sf"/>
</dbReference>
<sequence length="600" mass="65154">MAKTSQGQDGARRQPSLFLNTSLSLRNDHDSYEHDNEHEASYICENSPLLLDYGYRRGSEDNCDSASLHSRPPSYATLGSPTDVEESDVEIESEFSNDVKKSTSRSCWSHLPPRDTLTVLLSLFITEASRGLVLPTMYTYVTLMGGNLSTLGTMISLFSVGRLICSVPFGTWADKRRSSREVFIFAAVLAAASNTLYAFSWALPRPIYWLYFSRLACGFATGTVAVCRSYLASAVPPAERTKAIAWSGMAQYAGFSLTPGIATLIMYLGGAYTESDTADASSVESDNDKTGTPTLFACILPTGALVLVNILLIPVLLSAMPKRDPVAPVPPTLPQPNGTAAVSSHAEAKLLKWGFVLFFTLNLVLRGVIGVTETIAPELYQHHRVDDEAALEHSGQFFFMLGIIGLVVFFLVDPIQRRLIAGPHLLNLGIAAVIAGTLLNVDPEPERTKANWLSFVGGMTLIWSIGSPVCQTLTVSMYSKMLGKRPQGSLIGWITTAGSIGRILFPFLIGLKDCAAFWVNWMDVVLCFGCAVGVLVFERCVGKTRRMLEGNEEVGPDDETPHHSDDELDGETDSEEVPIDCGGNERLSGGPAEVTNAQKR</sequence>
<feature type="transmembrane region" description="Helical" evidence="7">
    <location>
        <begin position="150"/>
        <end position="170"/>
    </location>
</feature>
<name>A0A0L0HNN3_SPIPD</name>
<proteinExistence type="predicted"/>
<feature type="transmembrane region" description="Helical" evidence="7">
    <location>
        <begin position="252"/>
        <end position="273"/>
    </location>
</feature>
<organism evidence="8 9">
    <name type="scientific">Spizellomyces punctatus (strain DAOM BR117)</name>
    <dbReference type="NCBI Taxonomy" id="645134"/>
    <lineage>
        <taxon>Eukaryota</taxon>
        <taxon>Fungi</taxon>
        <taxon>Fungi incertae sedis</taxon>
        <taxon>Chytridiomycota</taxon>
        <taxon>Chytridiomycota incertae sedis</taxon>
        <taxon>Chytridiomycetes</taxon>
        <taxon>Spizellomycetales</taxon>
        <taxon>Spizellomycetaceae</taxon>
        <taxon>Spizellomyces</taxon>
    </lineage>
</organism>
<evidence type="ECO:0000256" key="3">
    <source>
        <dbReference type="ARBA" id="ARBA00022692"/>
    </source>
</evidence>
<feature type="transmembrane region" description="Helical" evidence="7">
    <location>
        <begin position="293"/>
        <end position="317"/>
    </location>
</feature>
<evidence type="ECO:0000256" key="7">
    <source>
        <dbReference type="SAM" id="Phobius"/>
    </source>
</evidence>
<dbReference type="PANTHER" id="PTHR23510">
    <property type="entry name" value="INNER MEMBRANE TRANSPORT PROTEIN YAJR"/>
    <property type="match status" value="1"/>
</dbReference>
<evidence type="ECO:0000313" key="8">
    <source>
        <dbReference type="EMBL" id="KND02555.1"/>
    </source>
</evidence>
<dbReference type="SUPFAM" id="SSF103473">
    <property type="entry name" value="MFS general substrate transporter"/>
    <property type="match status" value="1"/>
</dbReference>
<dbReference type="Gene3D" id="1.20.1250.20">
    <property type="entry name" value="MFS general substrate transporter like domains"/>
    <property type="match status" value="1"/>
</dbReference>
<feature type="region of interest" description="Disordered" evidence="6">
    <location>
        <begin position="1"/>
        <end position="20"/>
    </location>
</feature>
<dbReference type="Proteomes" id="UP000053201">
    <property type="component" value="Unassembled WGS sequence"/>
</dbReference>
<dbReference type="InParanoid" id="A0A0L0HNN3"/>
<protein>
    <recommendedName>
        <fullName evidence="10">Major facilitator superfamily (MFS) profile domain-containing protein</fullName>
    </recommendedName>
</protein>
<comment type="subcellular location">
    <subcellularLocation>
        <location evidence="1">Endomembrane system</location>
        <topology evidence="1">Multi-pass membrane protein</topology>
    </subcellularLocation>
</comment>
<dbReference type="InterPro" id="IPR011701">
    <property type="entry name" value="MFS"/>
</dbReference>
<dbReference type="GO" id="GO:0022857">
    <property type="term" value="F:transmembrane transporter activity"/>
    <property type="evidence" value="ECO:0007669"/>
    <property type="project" value="InterPro"/>
</dbReference>
<dbReference type="GO" id="GO:0012505">
    <property type="term" value="C:endomembrane system"/>
    <property type="evidence" value="ECO:0007669"/>
    <property type="project" value="UniProtKB-SubCell"/>
</dbReference>
<feature type="transmembrane region" description="Helical" evidence="7">
    <location>
        <begin position="490"/>
        <end position="509"/>
    </location>
</feature>
<dbReference type="EMBL" id="KQ257453">
    <property type="protein sequence ID" value="KND02555.1"/>
    <property type="molecule type" value="Genomic_DNA"/>
</dbReference>
<feature type="transmembrane region" description="Helical" evidence="7">
    <location>
        <begin position="395"/>
        <end position="412"/>
    </location>
</feature>
<dbReference type="VEuPathDB" id="FungiDB:SPPG_03013"/>
<feature type="transmembrane region" description="Helical" evidence="7">
    <location>
        <begin position="453"/>
        <end position="478"/>
    </location>
</feature>
<feature type="transmembrane region" description="Helical" evidence="7">
    <location>
        <begin position="208"/>
        <end position="231"/>
    </location>
</feature>
<gene>
    <name evidence="8" type="ORF">SPPG_03013</name>
</gene>
<dbReference type="RefSeq" id="XP_016610594.1">
    <property type="nucleotide sequence ID" value="XM_016751297.1"/>
</dbReference>
<feature type="transmembrane region" description="Helical" evidence="7">
    <location>
        <begin position="515"/>
        <end position="537"/>
    </location>
</feature>
<evidence type="ECO:0008006" key="10">
    <source>
        <dbReference type="Google" id="ProtNLM"/>
    </source>
</evidence>
<evidence type="ECO:0000256" key="5">
    <source>
        <dbReference type="ARBA" id="ARBA00023136"/>
    </source>
</evidence>
<dbReference type="GeneID" id="27686561"/>
<evidence type="ECO:0000256" key="1">
    <source>
        <dbReference type="ARBA" id="ARBA00004127"/>
    </source>
</evidence>
<dbReference type="Pfam" id="PF07690">
    <property type="entry name" value="MFS_1"/>
    <property type="match status" value="1"/>
</dbReference>
<keyword evidence="5 7" id="KW-0472">Membrane</keyword>
<evidence type="ECO:0000256" key="4">
    <source>
        <dbReference type="ARBA" id="ARBA00022989"/>
    </source>
</evidence>
<feature type="transmembrane region" description="Helical" evidence="7">
    <location>
        <begin position="182"/>
        <end position="202"/>
    </location>
</feature>